<keyword evidence="6" id="KW-1185">Reference proteome</keyword>
<gene>
    <name evidence="5" type="ORF">VNO77_43622</name>
</gene>
<dbReference type="Pfam" id="PF13499">
    <property type="entry name" value="EF-hand_7"/>
    <property type="match status" value="2"/>
</dbReference>
<organism evidence="5 6">
    <name type="scientific">Canavalia gladiata</name>
    <name type="common">Sword bean</name>
    <name type="synonym">Dolichos gladiatus</name>
    <dbReference type="NCBI Taxonomy" id="3824"/>
    <lineage>
        <taxon>Eukaryota</taxon>
        <taxon>Viridiplantae</taxon>
        <taxon>Streptophyta</taxon>
        <taxon>Embryophyta</taxon>
        <taxon>Tracheophyta</taxon>
        <taxon>Spermatophyta</taxon>
        <taxon>Magnoliopsida</taxon>
        <taxon>eudicotyledons</taxon>
        <taxon>Gunneridae</taxon>
        <taxon>Pentapetalae</taxon>
        <taxon>rosids</taxon>
        <taxon>fabids</taxon>
        <taxon>Fabales</taxon>
        <taxon>Fabaceae</taxon>
        <taxon>Papilionoideae</taxon>
        <taxon>50 kb inversion clade</taxon>
        <taxon>NPAAA clade</taxon>
        <taxon>indigoferoid/millettioid clade</taxon>
        <taxon>Phaseoleae</taxon>
        <taxon>Canavalia</taxon>
    </lineage>
</organism>
<dbReference type="CDD" id="cd00051">
    <property type="entry name" value="EFh"/>
    <property type="match status" value="2"/>
</dbReference>
<feature type="domain" description="EF-hand" evidence="4">
    <location>
        <begin position="175"/>
        <end position="210"/>
    </location>
</feature>
<dbReference type="PANTHER" id="PTHR10891">
    <property type="entry name" value="EF-HAND CALCIUM-BINDING DOMAIN CONTAINING PROTEIN"/>
    <property type="match status" value="1"/>
</dbReference>
<dbReference type="InterPro" id="IPR011992">
    <property type="entry name" value="EF-hand-dom_pair"/>
</dbReference>
<dbReference type="FunFam" id="1.10.238.10:FF:000001">
    <property type="entry name" value="Calmodulin 1"/>
    <property type="match status" value="1"/>
</dbReference>
<name>A0AAN9JV54_CANGL</name>
<dbReference type="InterPro" id="IPR002048">
    <property type="entry name" value="EF_hand_dom"/>
</dbReference>
<keyword evidence="3" id="KW-0106">Calcium</keyword>
<dbReference type="InterPro" id="IPR018247">
    <property type="entry name" value="EF_Hand_1_Ca_BS"/>
</dbReference>
<dbReference type="GO" id="GO:0005509">
    <property type="term" value="F:calcium ion binding"/>
    <property type="evidence" value="ECO:0007669"/>
    <property type="project" value="InterPro"/>
</dbReference>
<evidence type="ECO:0000313" key="5">
    <source>
        <dbReference type="EMBL" id="KAK7305712.1"/>
    </source>
</evidence>
<accession>A0AAN9JV54</accession>
<evidence type="ECO:0000256" key="2">
    <source>
        <dbReference type="ARBA" id="ARBA00022737"/>
    </source>
</evidence>
<reference evidence="5 6" key="1">
    <citation type="submission" date="2024-01" db="EMBL/GenBank/DDBJ databases">
        <title>The genomes of 5 underutilized Papilionoideae crops provide insights into root nodulation and disease resistanc.</title>
        <authorList>
            <person name="Jiang F."/>
        </authorList>
    </citation>
    <scope>NUCLEOTIDE SEQUENCE [LARGE SCALE GENOMIC DNA]</scope>
    <source>
        <strain evidence="5">LVBAO_FW01</strain>
        <tissue evidence="5">Leaves</tissue>
    </source>
</reference>
<proteinExistence type="predicted"/>
<feature type="domain" description="EF-hand" evidence="4">
    <location>
        <begin position="211"/>
        <end position="243"/>
    </location>
</feature>
<feature type="domain" description="EF-hand" evidence="4">
    <location>
        <begin position="142"/>
        <end position="170"/>
    </location>
</feature>
<dbReference type="FunFam" id="1.10.238.10:FF:000203">
    <property type="entry name" value="Probable calcium-binding protein CML27"/>
    <property type="match status" value="1"/>
</dbReference>
<evidence type="ECO:0000256" key="1">
    <source>
        <dbReference type="ARBA" id="ARBA00022723"/>
    </source>
</evidence>
<dbReference type="PROSITE" id="PS00018">
    <property type="entry name" value="EF_HAND_1"/>
    <property type="match status" value="3"/>
</dbReference>
<keyword evidence="2" id="KW-0677">Repeat</keyword>
<keyword evidence="1" id="KW-0479">Metal-binding</keyword>
<dbReference type="InterPro" id="IPR039647">
    <property type="entry name" value="EF_hand_pair_protein_CML-like"/>
</dbReference>
<feature type="domain" description="EF-hand" evidence="4">
    <location>
        <begin position="106"/>
        <end position="141"/>
    </location>
</feature>
<dbReference type="EMBL" id="JAYMYQ010000011">
    <property type="protein sequence ID" value="KAK7305712.1"/>
    <property type="molecule type" value="Genomic_DNA"/>
</dbReference>
<dbReference type="AlphaFoldDB" id="A0AAN9JV54"/>
<dbReference type="PROSITE" id="PS50222">
    <property type="entry name" value="EF_HAND_2"/>
    <property type="match status" value="4"/>
</dbReference>
<dbReference type="SMART" id="SM00054">
    <property type="entry name" value="EFh"/>
    <property type="match status" value="4"/>
</dbReference>
<dbReference type="SUPFAM" id="SSF47473">
    <property type="entry name" value="EF-hand"/>
    <property type="match status" value="1"/>
</dbReference>
<evidence type="ECO:0000259" key="4">
    <source>
        <dbReference type="PROSITE" id="PS50222"/>
    </source>
</evidence>
<comment type="caution">
    <text evidence="5">The sequence shown here is derived from an EMBL/GenBank/DDBJ whole genome shotgun (WGS) entry which is preliminary data.</text>
</comment>
<evidence type="ECO:0000256" key="3">
    <source>
        <dbReference type="ARBA" id="ARBA00022837"/>
    </source>
</evidence>
<evidence type="ECO:0000313" key="6">
    <source>
        <dbReference type="Proteomes" id="UP001367508"/>
    </source>
</evidence>
<dbReference type="Gene3D" id="1.10.238.10">
    <property type="entry name" value="EF-hand"/>
    <property type="match status" value="2"/>
</dbReference>
<sequence length="243" mass="27423">MFHLWQRWVGPQRELVSEIETTNLQTPSNEGISVIRTFQLERASGCSCEGDIKFSYPLSLLEKPESLTIASESYRAIPFTSNTSVSHGKPTEPNRTELFCFPLSDAMDEEVRKIFNKFDKNGDGKISSTELKELMAALGSKTTSEEVRRMMAELDQNGDGYIDLKEFGDFHCAGGDSRELREAFELYDLDKNGLISAKELHSVMRRLGEKCSLSDCRKMIGKVDADGDGNVNFEEFKKMMTRS</sequence>
<dbReference type="Proteomes" id="UP001367508">
    <property type="component" value="Unassembled WGS sequence"/>
</dbReference>
<protein>
    <recommendedName>
        <fullName evidence="4">EF-hand domain-containing protein</fullName>
    </recommendedName>
</protein>